<keyword evidence="2" id="KW-1185">Reference proteome</keyword>
<sequence length="156" mass="18044">MSPPYSPPPPPTFADLTSRDVLYYLENLFYDLQPPPVRRDLPEWLDHHAALLDVIRDDIQDLPDGWSQVQSHIASHTERFLPLSPLYMHILHNRPSLLTLDLMTRPLVRPRSPDHSVRPWPSPPSLLDIIQHITPDTTSIVAIFSHYNTNYTDYHA</sequence>
<name>A0A167SBR6_CALVF</name>
<evidence type="ECO:0000313" key="2">
    <source>
        <dbReference type="Proteomes" id="UP000076738"/>
    </source>
</evidence>
<dbReference type="EMBL" id="KV417266">
    <property type="protein sequence ID" value="KZP01765.1"/>
    <property type="molecule type" value="Genomic_DNA"/>
</dbReference>
<accession>A0A167SBR6</accession>
<proteinExistence type="predicted"/>
<protein>
    <submittedName>
        <fullName evidence="1">Uncharacterized protein</fullName>
    </submittedName>
</protein>
<dbReference type="Proteomes" id="UP000076738">
    <property type="component" value="Unassembled WGS sequence"/>
</dbReference>
<organism evidence="1 2">
    <name type="scientific">Calocera viscosa (strain TUFC12733)</name>
    <dbReference type="NCBI Taxonomy" id="1330018"/>
    <lineage>
        <taxon>Eukaryota</taxon>
        <taxon>Fungi</taxon>
        <taxon>Dikarya</taxon>
        <taxon>Basidiomycota</taxon>
        <taxon>Agaricomycotina</taxon>
        <taxon>Dacrymycetes</taxon>
        <taxon>Dacrymycetales</taxon>
        <taxon>Dacrymycetaceae</taxon>
        <taxon>Calocera</taxon>
    </lineage>
</organism>
<dbReference type="AlphaFoldDB" id="A0A167SBR6"/>
<reference evidence="1 2" key="1">
    <citation type="journal article" date="2016" name="Mol. Biol. Evol.">
        <title>Comparative Genomics of Early-Diverging Mushroom-Forming Fungi Provides Insights into the Origins of Lignocellulose Decay Capabilities.</title>
        <authorList>
            <person name="Nagy L.G."/>
            <person name="Riley R."/>
            <person name="Tritt A."/>
            <person name="Adam C."/>
            <person name="Daum C."/>
            <person name="Floudas D."/>
            <person name="Sun H."/>
            <person name="Yadav J.S."/>
            <person name="Pangilinan J."/>
            <person name="Larsson K.H."/>
            <person name="Matsuura K."/>
            <person name="Barry K."/>
            <person name="Labutti K."/>
            <person name="Kuo R."/>
            <person name="Ohm R.A."/>
            <person name="Bhattacharya S.S."/>
            <person name="Shirouzu T."/>
            <person name="Yoshinaga Y."/>
            <person name="Martin F.M."/>
            <person name="Grigoriev I.V."/>
            <person name="Hibbett D.S."/>
        </authorList>
    </citation>
    <scope>NUCLEOTIDE SEQUENCE [LARGE SCALE GENOMIC DNA]</scope>
    <source>
        <strain evidence="1 2">TUFC12733</strain>
    </source>
</reference>
<gene>
    <name evidence="1" type="ORF">CALVIDRAFT_559560</name>
</gene>
<evidence type="ECO:0000313" key="1">
    <source>
        <dbReference type="EMBL" id="KZP01765.1"/>
    </source>
</evidence>